<proteinExistence type="predicted"/>
<feature type="non-terminal residue" evidence="1">
    <location>
        <position position="89"/>
    </location>
</feature>
<reference evidence="1" key="1">
    <citation type="submission" date="2023-10" db="EMBL/GenBank/DDBJ databases">
        <title>Genome assembly of Pristionchus species.</title>
        <authorList>
            <person name="Yoshida K."/>
            <person name="Sommer R.J."/>
        </authorList>
    </citation>
    <scope>NUCLEOTIDE SEQUENCE</scope>
    <source>
        <strain evidence="1">RS5133</strain>
    </source>
</reference>
<accession>A0AAV5VPP1</accession>
<gene>
    <name evidence="1" type="ORF">PFISCL1PPCAC_11924</name>
</gene>
<dbReference type="Proteomes" id="UP001432322">
    <property type="component" value="Unassembled WGS sequence"/>
</dbReference>
<protein>
    <submittedName>
        <fullName evidence="1">Uncharacterized protein</fullName>
    </submittedName>
</protein>
<dbReference type="EMBL" id="BTSY01000003">
    <property type="protein sequence ID" value="GMT20627.1"/>
    <property type="molecule type" value="Genomic_DNA"/>
</dbReference>
<keyword evidence="2" id="KW-1185">Reference proteome</keyword>
<sequence>ISDHQRYIAFVYIKAQDVHNSFLGLSIESCESLASSGEFDSRSNAQIPKPFHDYLIGDGINIARFRSRIIVTSEAHYGRSKETRRSNIG</sequence>
<dbReference type="AlphaFoldDB" id="A0AAV5VPP1"/>
<organism evidence="1 2">
    <name type="scientific">Pristionchus fissidentatus</name>
    <dbReference type="NCBI Taxonomy" id="1538716"/>
    <lineage>
        <taxon>Eukaryota</taxon>
        <taxon>Metazoa</taxon>
        <taxon>Ecdysozoa</taxon>
        <taxon>Nematoda</taxon>
        <taxon>Chromadorea</taxon>
        <taxon>Rhabditida</taxon>
        <taxon>Rhabditina</taxon>
        <taxon>Diplogasteromorpha</taxon>
        <taxon>Diplogasteroidea</taxon>
        <taxon>Neodiplogasteridae</taxon>
        <taxon>Pristionchus</taxon>
    </lineage>
</organism>
<evidence type="ECO:0000313" key="1">
    <source>
        <dbReference type="EMBL" id="GMT20627.1"/>
    </source>
</evidence>
<evidence type="ECO:0000313" key="2">
    <source>
        <dbReference type="Proteomes" id="UP001432322"/>
    </source>
</evidence>
<comment type="caution">
    <text evidence="1">The sequence shown here is derived from an EMBL/GenBank/DDBJ whole genome shotgun (WGS) entry which is preliminary data.</text>
</comment>
<name>A0AAV5VPP1_9BILA</name>
<feature type="non-terminal residue" evidence="1">
    <location>
        <position position="1"/>
    </location>
</feature>